<gene>
    <name evidence="2" type="ORF">OKJ48_23780</name>
</gene>
<dbReference type="Gene3D" id="3.30.70.920">
    <property type="match status" value="1"/>
</dbReference>
<reference evidence="2 3" key="1">
    <citation type="submission" date="2022-10" db="EMBL/GenBank/DDBJ databases">
        <authorList>
            <person name="Xie J."/>
            <person name="Shen N."/>
        </authorList>
    </citation>
    <scope>NUCLEOTIDE SEQUENCE [LARGE SCALE GENOMIC DNA]</scope>
    <source>
        <strain evidence="2 3">DSM 41681</strain>
    </source>
</reference>
<evidence type="ECO:0000313" key="3">
    <source>
        <dbReference type="Proteomes" id="UP001352223"/>
    </source>
</evidence>
<dbReference type="Proteomes" id="UP001352223">
    <property type="component" value="Unassembled WGS sequence"/>
</dbReference>
<feature type="domain" description="Transcription regulator AsnC/Lrp ligand binding" evidence="1">
    <location>
        <begin position="3"/>
        <end position="54"/>
    </location>
</feature>
<dbReference type="RefSeq" id="WP_324770943.1">
    <property type="nucleotide sequence ID" value="NZ_BAAATS010000028.1"/>
</dbReference>
<protein>
    <submittedName>
        <fullName evidence="2">Lrp/AsnC ligand binding domain-containing protein</fullName>
    </submittedName>
</protein>
<keyword evidence="3" id="KW-1185">Reference proteome</keyword>
<organism evidence="2 3">
    <name type="scientific">Streptomyces kunmingensis</name>
    <dbReference type="NCBI Taxonomy" id="68225"/>
    <lineage>
        <taxon>Bacteria</taxon>
        <taxon>Bacillati</taxon>
        <taxon>Actinomycetota</taxon>
        <taxon>Actinomycetes</taxon>
        <taxon>Kitasatosporales</taxon>
        <taxon>Streptomycetaceae</taxon>
        <taxon>Streptomyces</taxon>
    </lineage>
</organism>
<name>A0ABU6CFS9_9ACTN</name>
<dbReference type="InterPro" id="IPR011008">
    <property type="entry name" value="Dimeric_a/b-barrel"/>
</dbReference>
<proteinExistence type="predicted"/>
<dbReference type="SUPFAM" id="SSF54909">
    <property type="entry name" value="Dimeric alpha+beta barrel"/>
    <property type="match status" value="1"/>
</dbReference>
<accession>A0ABU6CFS9</accession>
<dbReference type="EMBL" id="JAOZYB010000223">
    <property type="protein sequence ID" value="MEB3963240.1"/>
    <property type="molecule type" value="Genomic_DNA"/>
</dbReference>
<comment type="caution">
    <text evidence="2">The sequence shown here is derived from an EMBL/GenBank/DDBJ whole genome shotgun (WGS) entry which is preliminary data.</text>
</comment>
<sequence length="56" mass="6219">MPGQYVEETGRVLSRVPEVRSCSITAGPHNLVVDVWLRALHDVHAFESHLARALPT</sequence>
<dbReference type="Pfam" id="PF01037">
    <property type="entry name" value="AsnC_trans_reg"/>
    <property type="match status" value="1"/>
</dbReference>
<dbReference type="InterPro" id="IPR019887">
    <property type="entry name" value="Tscrpt_reg_AsnC/Lrp_C"/>
</dbReference>
<evidence type="ECO:0000259" key="1">
    <source>
        <dbReference type="Pfam" id="PF01037"/>
    </source>
</evidence>
<evidence type="ECO:0000313" key="2">
    <source>
        <dbReference type="EMBL" id="MEB3963240.1"/>
    </source>
</evidence>